<protein>
    <submittedName>
        <fullName evidence="2">Putative tail protein</fullName>
    </submittedName>
</protein>
<proteinExistence type="predicted"/>
<dbReference type="AlphaFoldDB" id="A0A6M3KM64"/>
<evidence type="ECO:0000313" key="1">
    <source>
        <dbReference type="EMBL" id="QJA64216.1"/>
    </source>
</evidence>
<reference evidence="2" key="1">
    <citation type="submission" date="2020-03" db="EMBL/GenBank/DDBJ databases">
        <title>The deep terrestrial virosphere.</title>
        <authorList>
            <person name="Holmfeldt K."/>
            <person name="Nilsson E."/>
            <person name="Simone D."/>
            <person name="Lopez-Fernandez M."/>
            <person name="Wu X."/>
            <person name="de Brujin I."/>
            <person name="Lundin D."/>
            <person name="Andersson A."/>
            <person name="Bertilsson S."/>
            <person name="Dopson M."/>
        </authorList>
    </citation>
    <scope>NUCLEOTIDE SEQUENCE</scope>
    <source>
        <strain evidence="2">MM415A00310</strain>
        <strain evidence="1">MM415B00528</strain>
    </source>
</reference>
<dbReference type="EMBL" id="MT141515">
    <property type="protein sequence ID" value="QJA64216.1"/>
    <property type="molecule type" value="Genomic_DNA"/>
</dbReference>
<sequence length="624" mass="68959">MRALSADVTAQQLWWGFYPATKFVFTSGATTHGYLLPTIRYCREIEQFDSQTAHCIMDNSLNTFTSLALQGYKGVLSWGIYTGVSRSSWVANTAYSEGDVVIPTTPNRYQYRCTNAGTSHATTEPTWTTAIGTTIADGATLIWTVDGIQGEEYSDCAPMWVEAQQLDSIRQKLTCHFSLAGMFNRMSKDYASADYIQTAENAYTIKTLFTSVADATIAPFNHCADWNVVYDSGEELPVDDLIDVYKPADDFQIKEGESRYEVLRRLLNYVKSDMYPGNDGNLHVINPKVSGTSYDSTYSLEDDTHKFLSETYRTRLIIPNKVTVSSRTNDTPDYTGSYTSGTSYALLPHDSPPYRYKVLSNEQCTSIAGAIIQKAELDAEKGVAIAPMNIGSELWDYVKVTDSKLSDVSRVGNLQYIDRTVDLRQENPMYQIMFTFGKSGSSALGTVIPIDIGIGGGGFSVYERLTKLEFYQDLLTTFDTVQGETNVEFKKSLDSLEKRTPILNKTVGLPFIIGDGILAITAGVQGIYQIPFACVIKAVRLAAPLESGSIVIDIWKDTYANLIPTDADSITASAEPKITTAQKSEDTTLTGWTKTINAGDWLVFNVDSCTDITQCTIELEVTKI</sequence>
<accession>A0A6M3KM64</accession>
<evidence type="ECO:0000313" key="2">
    <source>
        <dbReference type="EMBL" id="QJA83143.1"/>
    </source>
</evidence>
<name>A0A6M3KM64_9ZZZZ</name>
<gene>
    <name evidence="2" type="ORF">MM415A00310_0023</name>
    <name evidence="1" type="ORF">MM415B00528_0023</name>
</gene>
<dbReference type="EMBL" id="MT142504">
    <property type="protein sequence ID" value="QJA83143.1"/>
    <property type="molecule type" value="Genomic_DNA"/>
</dbReference>
<dbReference type="Gene3D" id="2.10.10.20">
    <property type="entry name" value="Carbohydrate-binding module superfamily 5/12"/>
    <property type="match status" value="1"/>
</dbReference>
<organism evidence="2">
    <name type="scientific">viral metagenome</name>
    <dbReference type="NCBI Taxonomy" id="1070528"/>
    <lineage>
        <taxon>unclassified sequences</taxon>
        <taxon>metagenomes</taxon>
        <taxon>organismal metagenomes</taxon>
    </lineage>
</organism>